<dbReference type="InterPro" id="IPR017956">
    <property type="entry name" value="AT_hook_DNA-bd_motif"/>
</dbReference>
<reference evidence="17" key="1">
    <citation type="journal article" date="2020" name="Stud. Mycol.">
        <title>101 Dothideomycetes genomes: a test case for predicting lifestyles and emergence of pathogens.</title>
        <authorList>
            <person name="Haridas S."/>
            <person name="Albert R."/>
            <person name="Binder M."/>
            <person name="Bloem J."/>
            <person name="Labutti K."/>
            <person name="Salamov A."/>
            <person name="Andreopoulos B."/>
            <person name="Baker S."/>
            <person name="Barry K."/>
            <person name="Bills G."/>
            <person name="Bluhm B."/>
            <person name="Cannon C."/>
            <person name="Castanera R."/>
            <person name="Culley D."/>
            <person name="Daum C."/>
            <person name="Ezra D."/>
            <person name="Gonzalez J."/>
            <person name="Henrissat B."/>
            <person name="Kuo A."/>
            <person name="Liang C."/>
            <person name="Lipzen A."/>
            <person name="Lutzoni F."/>
            <person name="Magnuson J."/>
            <person name="Mondo S."/>
            <person name="Nolan M."/>
            <person name="Ohm R."/>
            <person name="Pangilinan J."/>
            <person name="Park H.-J."/>
            <person name="Ramirez L."/>
            <person name="Alfaro M."/>
            <person name="Sun H."/>
            <person name="Tritt A."/>
            <person name="Yoshinaga Y."/>
            <person name="Zwiers L.-H."/>
            <person name="Turgeon B."/>
            <person name="Goodwin S."/>
            <person name="Spatafora J."/>
            <person name="Crous P."/>
            <person name="Grigoriev I."/>
        </authorList>
    </citation>
    <scope>NUCLEOTIDE SEQUENCE</scope>
    <source>
        <strain evidence="17">CBS 116005</strain>
    </source>
</reference>
<gene>
    <name evidence="17" type="ORF">EJ03DRAFT_384582</name>
</gene>
<dbReference type="PROSITE" id="PS51567">
    <property type="entry name" value="SAM_MT43_SUVAR420_1"/>
    <property type="match status" value="1"/>
</dbReference>
<feature type="compositionally biased region" description="Basic and acidic residues" evidence="15">
    <location>
        <begin position="966"/>
        <end position="987"/>
    </location>
</feature>
<keyword evidence="11" id="KW-0539">Nucleus</keyword>
<evidence type="ECO:0000256" key="10">
    <source>
        <dbReference type="ARBA" id="ARBA00022853"/>
    </source>
</evidence>
<evidence type="ECO:0000256" key="4">
    <source>
        <dbReference type="ARBA" id="ARBA00014232"/>
    </source>
</evidence>
<dbReference type="SUPFAM" id="SSF82199">
    <property type="entry name" value="SET domain"/>
    <property type="match status" value="1"/>
</dbReference>
<feature type="compositionally biased region" description="Polar residues" evidence="15">
    <location>
        <begin position="716"/>
        <end position="755"/>
    </location>
</feature>
<dbReference type="Gene3D" id="1.10.10.1700">
    <property type="entry name" value="Histone-lysine N-methyltransferase"/>
    <property type="match status" value="1"/>
</dbReference>
<keyword evidence="9" id="KW-0949">S-adenosyl-L-methionine</keyword>
<feature type="compositionally biased region" description="Polar residues" evidence="15">
    <location>
        <begin position="309"/>
        <end position="327"/>
    </location>
</feature>
<feature type="compositionally biased region" description="Basic residues" evidence="15">
    <location>
        <begin position="359"/>
        <end position="370"/>
    </location>
</feature>
<feature type="domain" description="SET" evidence="16">
    <location>
        <begin position="120"/>
        <end position="233"/>
    </location>
</feature>
<evidence type="ECO:0000313" key="18">
    <source>
        <dbReference type="Proteomes" id="UP000799436"/>
    </source>
</evidence>
<comment type="function">
    <text evidence="1">Histone methyltransferase that trimethylates 'Lys-20' of histone H4 to form H4K20me3.</text>
</comment>
<evidence type="ECO:0000256" key="1">
    <source>
        <dbReference type="ARBA" id="ARBA00001984"/>
    </source>
</evidence>
<dbReference type="GO" id="GO:0140943">
    <property type="term" value="F:histone H4K20 trimethyltransferase activity"/>
    <property type="evidence" value="ECO:0007669"/>
    <property type="project" value="UniProtKB-EC"/>
</dbReference>
<keyword evidence="6" id="KW-0158">Chromosome</keyword>
<evidence type="ECO:0000256" key="2">
    <source>
        <dbReference type="ARBA" id="ARBA00004123"/>
    </source>
</evidence>
<evidence type="ECO:0000256" key="7">
    <source>
        <dbReference type="ARBA" id="ARBA00022603"/>
    </source>
</evidence>
<dbReference type="InterPro" id="IPR041938">
    <property type="entry name" value="Hist-Lys_N-MTase_N"/>
</dbReference>
<feature type="compositionally biased region" description="Basic residues" evidence="15">
    <location>
        <begin position="706"/>
        <end position="715"/>
    </location>
</feature>
<dbReference type="CDD" id="cd10524">
    <property type="entry name" value="SET_Suv4-20-like"/>
    <property type="match status" value="1"/>
</dbReference>
<evidence type="ECO:0000256" key="15">
    <source>
        <dbReference type="SAM" id="MobiDB-lite"/>
    </source>
</evidence>
<keyword evidence="18" id="KW-1185">Reference proteome</keyword>
<dbReference type="InterPro" id="IPR046341">
    <property type="entry name" value="SET_dom_sf"/>
</dbReference>
<dbReference type="GO" id="GO:0003677">
    <property type="term" value="F:DNA binding"/>
    <property type="evidence" value="ECO:0007669"/>
    <property type="project" value="InterPro"/>
</dbReference>
<feature type="region of interest" description="Disordered" evidence="15">
    <location>
        <begin position="966"/>
        <end position="1008"/>
    </location>
</feature>
<evidence type="ECO:0000256" key="6">
    <source>
        <dbReference type="ARBA" id="ARBA00022454"/>
    </source>
</evidence>
<comment type="subcellular location">
    <subcellularLocation>
        <location evidence="3">Chromosome</location>
    </subcellularLocation>
    <subcellularLocation>
        <location evidence="2">Nucleus</location>
    </subcellularLocation>
</comment>
<dbReference type="PANTHER" id="PTHR12977">
    <property type="entry name" value="SUPPRESSOR OF VARIEGATION 4-20-RELATED"/>
    <property type="match status" value="1"/>
</dbReference>
<evidence type="ECO:0000256" key="13">
    <source>
        <dbReference type="ARBA" id="ARBA00030653"/>
    </source>
</evidence>
<evidence type="ECO:0000256" key="14">
    <source>
        <dbReference type="ARBA" id="ARBA00048081"/>
    </source>
</evidence>
<dbReference type="Proteomes" id="UP000799436">
    <property type="component" value="Unassembled WGS sequence"/>
</dbReference>
<feature type="region of interest" description="Disordered" evidence="15">
    <location>
        <begin position="847"/>
        <end position="870"/>
    </location>
</feature>
<proteinExistence type="predicted"/>
<name>A0A6G1L239_9PEZI</name>
<protein>
    <recommendedName>
        <fullName evidence="5">Histone-lysine N-methyltransferase SET9</fullName>
        <ecNumber evidence="12">2.1.1.372</ecNumber>
    </recommendedName>
    <alternativeName>
        <fullName evidence="4">Histone-lysine N-methyltransferase set9</fullName>
    </alternativeName>
    <alternativeName>
        <fullName evidence="13">SET domain protein 9</fullName>
    </alternativeName>
</protein>
<comment type="catalytic activity">
    <reaction evidence="14">
        <text>L-lysyl(20)-[histone H4] + 3 S-adenosyl-L-methionine = N(6),N(6),N(6)-trimethyl-L-lysyl(20)-[histone H4] + 3 S-adenosyl-L-homocysteine + 3 H(+)</text>
        <dbReference type="Rhea" id="RHEA:64456"/>
        <dbReference type="Rhea" id="RHEA-COMP:15554"/>
        <dbReference type="Rhea" id="RHEA-COMP:15998"/>
        <dbReference type="ChEBI" id="CHEBI:15378"/>
        <dbReference type="ChEBI" id="CHEBI:29969"/>
        <dbReference type="ChEBI" id="CHEBI:57856"/>
        <dbReference type="ChEBI" id="CHEBI:59789"/>
        <dbReference type="ChEBI" id="CHEBI:61961"/>
        <dbReference type="EC" id="2.1.1.372"/>
    </reaction>
</comment>
<dbReference type="GO" id="GO:0005634">
    <property type="term" value="C:nucleus"/>
    <property type="evidence" value="ECO:0007669"/>
    <property type="project" value="UniProtKB-SubCell"/>
</dbReference>
<feature type="region of interest" description="Disordered" evidence="15">
    <location>
        <begin position="391"/>
        <end position="755"/>
    </location>
</feature>
<dbReference type="SMART" id="SM00317">
    <property type="entry name" value="SET"/>
    <property type="match status" value="1"/>
</dbReference>
<evidence type="ECO:0000256" key="11">
    <source>
        <dbReference type="ARBA" id="ARBA00023242"/>
    </source>
</evidence>
<organism evidence="17 18">
    <name type="scientific">Teratosphaeria nubilosa</name>
    <dbReference type="NCBI Taxonomy" id="161662"/>
    <lineage>
        <taxon>Eukaryota</taxon>
        <taxon>Fungi</taxon>
        <taxon>Dikarya</taxon>
        <taxon>Ascomycota</taxon>
        <taxon>Pezizomycotina</taxon>
        <taxon>Dothideomycetes</taxon>
        <taxon>Dothideomycetidae</taxon>
        <taxon>Mycosphaerellales</taxon>
        <taxon>Teratosphaeriaceae</taxon>
        <taxon>Teratosphaeria</taxon>
    </lineage>
</organism>
<feature type="compositionally biased region" description="Basic and acidic residues" evidence="15">
    <location>
        <begin position="680"/>
        <end position="699"/>
    </location>
</feature>
<keyword evidence="8" id="KW-0808">Transferase</keyword>
<dbReference type="InterPro" id="IPR025783">
    <property type="entry name" value="Set9_fungi"/>
</dbReference>
<evidence type="ECO:0000256" key="5">
    <source>
        <dbReference type="ARBA" id="ARBA00015413"/>
    </source>
</evidence>
<dbReference type="Gene3D" id="2.170.270.10">
    <property type="entry name" value="SET domain"/>
    <property type="match status" value="1"/>
</dbReference>
<feature type="compositionally biased region" description="Acidic residues" evidence="15">
    <location>
        <begin position="850"/>
        <end position="859"/>
    </location>
</feature>
<dbReference type="PANTHER" id="PTHR12977:SF4">
    <property type="entry name" value="HISTONE-LYSINE N-METHYLTRANSFERASE KMT5B"/>
    <property type="match status" value="1"/>
</dbReference>
<evidence type="ECO:0000256" key="3">
    <source>
        <dbReference type="ARBA" id="ARBA00004286"/>
    </source>
</evidence>
<feature type="compositionally biased region" description="Acidic residues" evidence="15">
    <location>
        <begin position="268"/>
        <end position="277"/>
    </location>
</feature>
<dbReference type="PROSITE" id="PS50280">
    <property type="entry name" value="SET"/>
    <property type="match status" value="1"/>
</dbReference>
<dbReference type="EC" id="2.1.1.372" evidence="12"/>
<evidence type="ECO:0000256" key="9">
    <source>
        <dbReference type="ARBA" id="ARBA00022691"/>
    </source>
</evidence>
<evidence type="ECO:0000256" key="12">
    <source>
        <dbReference type="ARBA" id="ARBA00024057"/>
    </source>
</evidence>
<evidence type="ECO:0000313" key="17">
    <source>
        <dbReference type="EMBL" id="KAF2766609.1"/>
    </source>
</evidence>
<feature type="region of interest" description="Disordered" evidence="15">
    <location>
        <begin position="256"/>
        <end position="379"/>
    </location>
</feature>
<dbReference type="SMART" id="SM00384">
    <property type="entry name" value="AT_hook"/>
    <property type="match status" value="2"/>
</dbReference>
<sequence>MPRNAADLEEALKKKGGLTLSQLANYDDLITDALVDHVYFWSHIRKLKATYHGSRGIREEDVCGILQKHVIINKDVATAHKELLKLPGMQKFQRALGTEDEKEHFERHLRKYVQIYLPDCPFEVGTTNRYTIMTAEAAIYARKPIRKGESIKYLSGIQVEMTEKEEKELSNRTDFSIVLSSRRKRPSLFLGPARFANHDCDSNARLNTNGPHGIHIVACKDIAVGDEITVTYGEDYFGEDNCECLCQACEDQVRNGWDPRGPLLREDSSDEDSDSEIETPPIRQSRSRPAPLKRLEAATQASERPVPHSRQSGDSSSQNRKSASIQRHLSRKRKRNEDVEPAGPSGLVPVTDEDGNLQLRKKRGRPRKHFRPEDMDAEAKVHAFRNVEARRCMGAPSSVDGTTDIDSDGDSSGVDATGNKRDGRGRFLKKDRAKLKKNRASETMVKGENDDPDGGETPQQDTTLEKVIRLLGSVADRISKSKTAEPDLSPMPAVDVEEASGTPEIPESLSGGSSVEYHPKSGSPRTLPTPKTMVRLSVSSDSEDDVHDRDVYESPPHSNFDEIQRQLAAELEDWSPEKQKHSKGKLPSWGAKKSLSNAPPNARVPSRSPEGESVFPRRLREVEYGTAQNALKARLPTIKKERSYSALRNVTSAADSKEQRDVYSVPPDSPAPQLPPSARNRGEPHSGTPRDKDSAKDPPAEAALPVKRKRGRPKKNSNNSDDSTPLAIDSSTGSTSPISVGSTENGENRSQASSATSVDAFAAGNIALGICNLLTTEVEVDHEERATTEENTVDDGALNMPVKAERARAAPRRSVRGGRNQVQAQAALAEAATAAGAVNSIETMDMKADDAEDEDEDDDEKRGPPRTPGDYHLCRALLATTYHRWVECRNCDTHFVQGEAYLTRIACPRCERHSKLYGYYWPKTDKEGKHDPEERILDHREIHRFIEPEEERAERKGRKTLVDVVKEMERSRSRELSSSERPVDGRLGRLRGSPRGRSGSRRGLRMTL</sequence>
<evidence type="ECO:0000256" key="8">
    <source>
        <dbReference type="ARBA" id="ARBA00022679"/>
    </source>
</evidence>
<dbReference type="InterPro" id="IPR001214">
    <property type="entry name" value="SET_dom"/>
</dbReference>
<dbReference type="GO" id="GO:0005694">
    <property type="term" value="C:chromosome"/>
    <property type="evidence" value="ECO:0007669"/>
    <property type="project" value="UniProtKB-SubCell"/>
</dbReference>
<evidence type="ECO:0000259" key="16">
    <source>
        <dbReference type="PROSITE" id="PS50280"/>
    </source>
</evidence>
<dbReference type="Pfam" id="PF00856">
    <property type="entry name" value="SET"/>
    <property type="match status" value="1"/>
</dbReference>
<dbReference type="InterPro" id="IPR039977">
    <property type="entry name" value="Suv4-20/Set9"/>
</dbReference>
<keyword evidence="7" id="KW-0489">Methyltransferase</keyword>
<feature type="compositionally biased region" description="Basic and acidic residues" evidence="15">
    <location>
        <begin position="418"/>
        <end position="430"/>
    </location>
</feature>
<dbReference type="EMBL" id="ML995869">
    <property type="protein sequence ID" value="KAF2766609.1"/>
    <property type="molecule type" value="Genomic_DNA"/>
</dbReference>
<dbReference type="GO" id="GO:0032259">
    <property type="term" value="P:methylation"/>
    <property type="evidence" value="ECO:0007669"/>
    <property type="project" value="UniProtKB-KW"/>
</dbReference>
<accession>A0A6G1L239</accession>
<dbReference type="AlphaFoldDB" id="A0A6G1L239"/>
<feature type="compositionally biased region" description="Basic residues" evidence="15">
    <location>
        <begin position="988"/>
        <end position="1008"/>
    </location>
</feature>
<keyword evidence="10" id="KW-0156">Chromatin regulator</keyword>
<dbReference type="OrthoDB" id="6627536at2759"/>